<dbReference type="PANTHER" id="PTHR43465">
    <property type="entry name" value="DUF1680 DOMAIN PROTEIN (AFU_ORTHOLOGUE AFUA_1G08910)"/>
    <property type="match status" value="1"/>
</dbReference>
<accession>A0ABW2U2P0</accession>
<protein>
    <submittedName>
        <fullName evidence="2">Uncharacterized protein</fullName>
    </submittedName>
</protein>
<gene>
    <name evidence="2" type="ORF">ACFQT0_10305</name>
</gene>
<proteinExistence type="predicted"/>
<keyword evidence="3" id="KW-1185">Reference proteome</keyword>
<sequence>MPSFIKNILPAGLLALATAASAPVAAQNKGLVNTSASQYAKLGSVDMGSVSWTNGFWAERFDVCQKSMIPTMWALYHSDRNHAYKNFEIAAGLQKGEHKGPPFHDGDFLSCWKRCRHPMP</sequence>
<feature type="signal peptide" evidence="1">
    <location>
        <begin position="1"/>
        <end position="22"/>
    </location>
</feature>
<keyword evidence="1" id="KW-0732">Signal</keyword>
<feature type="chain" id="PRO_5046675466" evidence="1">
    <location>
        <begin position="23"/>
        <end position="120"/>
    </location>
</feature>
<evidence type="ECO:0000256" key="1">
    <source>
        <dbReference type="SAM" id="SignalP"/>
    </source>
</evidence>
<dbReference type="Proteomes" id="UP001596513">
    <property type="component" value="Unassembled WGS sequence"/>
</dbReference>
<name>A0ABW2U2P0_9BACT</name>
<evidence type="ECO:0000313" key="2">
    <source>
        <dbReference type="EMBL" id="MFC7667733.1"/>
    </source>
</evidence>
<organism evidence="2 3">
    <name type="scientific">Hymenobacter humi</name>
    <dbReference type="NCBI Taxonomy" id="1411620"/>
    <lineage>
        <taxon>Bacteria</taxon>
        <taxon>Pseudomonadati</taxon>
        <taxon>Bacteroidota</taxon>
        <taxon>Cytophagia</taxon>
        <taxon>Cytophagales</taxon>
        <taxon>Hymenobacteraceae</taxon>
        <taxon>Hymenobacter</taxon>
    </lineage>
</organism>
<dbReference type="InterPro" id="IPR049174">
    <property type="entry name" value="Beta-AFase-like"/>
</dbReference>
<reference evidence="3" key="1">
    <citation type="journal article" date="2019" name="Int. J. Syst. Evol. Microbiol.">
        <title>The Global Catalogue of Microorganisms (GCM) 10K type strain sequencing project: providing services to taxonomists for standard genome sequencing and annotation.</title>
        <authorList>
            <consortium name="The Broad Institute Genomics Platform"/>
            <consortium name="The Broad Institute Genome Sequencing Center for Infectious Disease"/>
            <person name="Wu L."/>
            <person name="Ma J."/>
        </authorList>
    </citation>
    <scope>NUCLEOTIDE SEQUENCE [LARGE SCALE GENOMIC DNA]</scope>
    <source>
        <strain evidence="3">JCM 19635</strain>
    </source>
</reference>
<dbReference type="EMBL" id="JBHTEK010000001">
    <property type="protein sequence ID" value="MFC7667733.1"/>
    <property type="molecule type" value="Genomic_DNA"/>
</dbReference>
<dbReference type="PANTHER" id="PTHR43465:SF1">
    <property type="entry name" value="NON-REDUCING END BETA-L-ARABINOFURANOSIDASE"/>
    <property type="match status" value="1"/>
</dbReference>
<evidence type="ECO:0000313" key="3">
    <source>
        <dbReference type="Proteomes" id="UP001596513"/>
    </source>
</evidence>
<comment type="caution">
    <text evidence="2">The sequence shown here is derived from an EMBL/GenBank/DDBJ whole genome shotgun (WGS) entry which is preliminary data.</text>
</comment>
<dbReference type="RefSeq" id="WP_380202497.1">
    <property type="nucleotide sequence ID" value="NZ_JBHTEK010000001.1"/>
</dbReference>